<keyword evidence="12" id="KW-1185">Reference proteome</keyword>
<evidence type="ECO:0000313" key="11">
    <source>
        <dbReference type="EMBL" id="KAG6507008.1"/>
    </source>
</evidence>
<evidence type="ECO:0000256" key="5">
    <source>
        <dbReference type="ARBA" id="ARBA00022989"/>
    </source>
</evidence>
<evidence type="ECO:0000256" key="3">
    <source>
        <dbReference type="ARBA" id="ARBA00022692"/>
    </source>
</evidence>
<keyword evidence="5 8" id="KW-1133">Transmembrane helix</keyword>
<dbReference type="GO" id="GO:1990538">
    <property type="term" value="F:xylan O-acetyltransferase activity"/>
    <property type="evidence" value="ECO:0007669"/>
    <property type="project" value="UniProtKB-ARBA"/>
</dbReference>
<dbReference type="Pfam" id="PF14416">
    <property type="entry name" value="PMR5N"/>
    <property type="match status" value="1"/>
</dbReference>
<keyword evidence="4" id="KW-0735">Signal-anchor</keyword>
<proteinExistence type="inferred from homology"/>
<evidence type="ECO:0000256" key="1">
    <source>
        <dbReference type="ARBA" id="ARBA00004323"/>
    </source>
</evidence>
<evidence type="ECO:0000256" key="4">
    <source>
        <dbReference type="ARBA" id="ARBA00022968"/>
    </source>
</evidence>
<dbReference type="PANTHER" id="PTHR32285:SF276">
    <property type="entry name" value="XYLAN O-ACETYLTRANSFERASE 6"/>
    <property type="match status" value="1"/>
</dbReference>
<dbReference type="AlphaFoldDB" id="A0A8J5L5L4"/>
<gene>
    <name evidence="11" type="ORF">ZIOFF_032343</name>
</gene>
<evidence type="ECO:0000256" key="7">
    <source>
        <dbReference type="ARBA" id="ARBA00023136"/>
    </source>
</evidence>
<dbReference type="Pfam" id="PF13839">
    <property type="entry name" value="PC-Esterase"/>
    <property type="match status" value="1"/>
</dbReference>
<comment type="caution">
    <text evidence="11">The sequence shown here is derived from an EMBL/GenBank/DDBJ whole genome shotgun (WGS) entry which is preliminary data.</text>
</comment>
<protein>
    <recommendedName>
        <fullName evidence="13">Trichome birefringence-like N-terminal domain-containing protein</fullName>
    </recommendedName>
</protein>
<reference evidence="11 12" key="1">
    <citation type="submission" date="2020-08" db="EMBL/GenBank/DDBJ databases">
        <title>Plant Genome Project.</title>
        <authorList>
            <person name="Zhang R.-G."/>
        </authorList>
    </citation>
    <scope>NUCLEOTIDE SEQUENCE [LARGE SCALE GENOMIC DNA]</scope>
    <source>
        <tissue evidence="11">Rhizome</tissue>
    </source>
</reference>
<keyword evidence="6" id="KW-0333">Golgi apparatus</keyword>
<evidence type="ECO:0000259" key="9">
    <source>
        <dbReference type="Pfam" id="PF13839"/>
    </source>
</evidence>
<comment type="similarity">
    <text evidence="2">Belongs to the PC-esterase family. TBL subfamily.</text>
</comment>
<sequence length="451" mass="51020">MHTPRRKLLFGLPPDPTLPVAKLLCSYTKKGSNFSIYAVALTISLFGLITYVGDIKTMALLSPWQRKPQEISDAGLTQQPSEIAGANLTAEAVGVVPETCDLAHGEWVFDDVEYPLYQEEECQYLSRQMSCLQNGRREAAYQKWRWQPAGCSLPKFDARLLLERLRGKRMLFVGDSINRNQWESLVCLIQAVVPPEGRSRRVDGSRIIFTAKDYDASIEFYWAPFLVESNSDNPNFHSIAVRIIDADAIEKHAVHWKGADVLVFDTYIWWMNTLEMRVLRPGAKNWTDHDPILRYEAYERVLGTLRNWLDRSVDPIKASVFFMSMSPIHFESSFWGNAAGIKCAKETLPITDMAGVVSGTDMKMFEVAKRVLGSPGRLVPVGFVDVTAMSERRKDAHTSVFTVRQGGRLLTPEQQARPGEFADCIHWCLPGLPDAWNQVLSAHLLAARRRR</sequence>
<dbReference type="EMBL" id="JACMSC010000009">
    <property type="protein sequence ID" value="KAG6507008.1"/>
    <property type="molecule type" value="Genomic_DNA"/>
</dbReference>
<evidence type="ECO:0000256" key="6">
    <source>
        <dbReference type="ARBA" id="ARBA00023034"/>
    </source>
</evidence>
<comment type="subcellular location">
    <subcellularLocation>
        <location evidence="1">Golgi apparatus membrane</location>
        <topology evidence="1">Single-pass type II membrane protein</topology>
    </subcellularLocation>
</comment>
<organism evidence="11 12">
    <name type="scientific">Zingiber officinale</name>
    <name type="common">Ginger</name>
    <name type="synonym">Amomum zingiber</name>
    <dbReference type="NCBI Taxonomy" id="94328"/>
    <lineage>
        <taxon>Eukaryota</taxon>
        <taxon>Viridiplantae</taxon>
        <taxon>Streptophyta</taxon>
        <taxon>Embryophyta</taxon>
        <taxon>Tracheophyta</taxon>
        <taxon>Spermatophyta</taxon>
        <taxon>Magnoliopsida</taxon>
        <taxon>Liliopsida</taxon>
        <taxon>Zingiberales</taxon>
        <taxon>Zingiberaceae</taxon>
        <taxon>Zingiber</taxon>
    </lineage>
</organism>
<dbReference type="InterPro" id="IPR025846">
    <property type="entry name" value="TBL_N"/>
</dbReference>
<evidence type="ECO:0000259" key="10">
    <source>
        <dbReference type="Pfam" id="PF14416"/>
    </source>
</evidence>
<feature type="transmembrane region" description="Helical" evidence="8">
    <location>
        <begin position="34"/>
        <end position="53"/>
    </location>
</feature>
<evidence type="ECO:0000256" key="8">
    <source>
        <dbReference type="SAM" id="Phobius"/>
    </source>
</evidence>
<dbReference type="PANTHER" id="PTHR32285">
    <property type="entry name" value="PROTEIN TRICHOME BIREFRINGENCE-LIKE 9-RELATED"/>
    <property type="match status" value="1"/>
</dbReference>
<dbReference type="InterPro" id="IPR029962">
    <property type="entry name" value="TBL"/>
</dbReference>
<dbReference type="GO" id="GO:0000139">
    <property type="term" value="C:Golgi membrane"/>
    <property type="evidence" value="ECO:0007669"/>
    <property type="project" value="UniProtKB-SubCell"/>
</dbReference>
<name>A0A8J5L5L4_ZINOF</name>
<evidence type="ECO:0008006" key="13">
    <source>
        <dbReference type="Google" id="ProtNLM"/>
    </source>
</evidence>
<feature type="domain" description="Trichome birefringence-like N-terminal" evidence="10">
    <location>
        <begin position="98"/>
        <end position="152"/>
    </location>
</feature>
<keyword evidence="7 8" id="KW-0472">Membrane</keyword>
<evidence type="ECO:0000313" key="12">
    <source>
        <dbReference type="Proteomes" id="UP000734854"/>
    </source>
</evidence>
<accession>A0A8J5L5L4</accession>
<feature type="domain" description="Trichome birefringence-like C-terminal" evidence="9">
    <location>
        <begin position="153"/>
        <end position="442"/>
    </location>
</feature>
<dbReference type="InterPro" id="IPR026057">
    <property type="entry name" value="TBL_C"/>
</dbReference>
<evidence type="ECO:0000256" key="2">
    <source>
        <dbReference type="ARBA" id="ARBA00007727"/>
    </source>
</evidence>
<dbReference type="Proteomes" id="UP000734854">
    <property type="component" value="Unassembled WGS sequence"/>
</dbReference>
<keyword evidence="3 8" id="KW-0812">Transmembrane</keyword>